<keyword evidence="3" id="KW-1185">Reference proteome</keyword>
<dbReference type="AlphaFoldDB" id="A0A7D4UJW6"/>
<dbReference type="Gene3D" id="3.40.50.1010">
    <property type="entry name" value="5'-nuclease"/>
    <property type="match status" value="1"/>
</dbReference>
<dbReference type="Pfam" id="PF13470">
    <property type="entry name" value="PIN_3"/>
    <property type="match status" value="1"/>
</dbReference>
<sequence>MVFNIFLDANVLLDYLLIRSNYQNAKAVFNLVVSGRVKAFITPSIVHLVGHWLTKSYGSAKAKEMLLIVLADVTVIDIDHEITLLALHSKIDDIEDALQYYSALRHQLDIVISEDKDFQKEGTPSLPVVSAKYFFENIYK</sequence>
<dbReference type="InterPro" id="IPR029060">
    <property type="entry name" value="PIN-like_dom_sf"/>
</dbReference>
<evidence type="ECO:0000313" key="2">
    <source>
        <dbReference type="EMBL" id="QKJ29682.1"/>
    </source>
</evidence>
<protein>
    <submittedName>
        <fullName evidence="2">Type II toxin-antitoxin system VapC family toxin</fullName>
    </submittedName>
</protein>
<dbReference type="InterPro" id="IPR002716">
    <property type="entry name" value="PIN_dom"/>
</dbReference>
<reference evidence="2 3" key="1">
    <citation type="submission" date="2020-05" db="EMBL/GenBank/DDBJ databases">
        <title>Mucilaginibacter mali sp. nov.</title>
        <authorList>
            <person name="Kim H.S."/>
            <person name="Lee K.C."/>
            <person name="Suh M.K."/>
            <person name="Kim J.-S."/>
            <person name="Han K.-I."/>
            <person name="Eom M.K."/>
            <person name="Shin Y.K."/>
            <person name="Lee J.-S."/>
        </authorList>
    </citation>
    <scope>NUCLEOTIDE SEQUENCE [LARGE SCALE GENOMIC DNA]</scope>
    <source>
        <strain evidence="2 3">G2-14</strain>
    </source>
</reference>
<dbReference type="RefSeq" id="WP_173414374.1">
    <property type="nucleotide sequence ID" value="NZ_CP054139.1"/>
</dbReference>
<dbReference type="KEGG" id="mmab:HQ865_07910"/>
<dbReference type="SUPFAM" id="SSF88723">
    <property type="entry name" value="PIN domain-like"/>
    <property type="match status" value="1"/>
</dbReference>
<dbReference type="CDD" id="cd09854">
    <property type="entry name" value="PIN_VapC-like"/>
    <property type="match status" value="1"/>
</dbReference>
<name>A0A7D4UJW6_9SPHI</name>
<gene>
    <name evidence="2" type="ORF">HQ865_07910</name>
</gene>
<dbReference type="EMBL" id="CP054139">
    <property type="protein sequence ID" value="QKJ29682.1"/>
    <property type="molecule type" value="Genomic_DNA"/>
</dbReference>
<accession>A0A7D4UJW6</accession>
<proteinExistence type="predicted"/>
<feature type="domain" description="PIN" evidence="1">
    <location>
        <begin position="5"/>
        <end position="117"/>
    </location>
</feature>
<organism evidence="2 3">
    <name type="scientific">Mucilaginibacter mali</name>
    <dbReference type="NCBI Taxonomy" id="2740462"/>
    <lineage>
        <taxon>Bacteria</taxon>
        <taxon>Pseudomonadati</taxon>
        <taxon>Bacteroidota</taxon>
        <taxon>Sphingobacteriia</taxon>
        <taxon>Sphingobacteriales</taxon>
        <taxon>Sphingobacteriaceae</taxon>
        <taxon>Mucilaginibacter</taxon>
    </lineage>
</organism>
<dbReference type="Proteomes" id="UP000505355">
    <property type="component" value="Chromosome"/>
</dbReference>
<evidence type="ECO:0000313" key="3">
    <source>
        <dbReference type="Proteomes" id="UP000505355"/>
    </source>
</evidence>
<evidence type="ECO:0000259" key="1">
    <source>
        <dbReference type="Pfam" id="PF13470"/>
    </source>
</evidence>